<dbReference type="InterPro" id="IPR016160">
    <property type="entry name" value="Ald_DH_CS_CYS"/>
</dbReference>
<evidence type="ECO:0000313" key="3">
    <source>
        <dbReference type="EMBL" id="MBY8338047.1"/>
    </source>
</evidence>
<evidence type="ECO:0000256" key="1">
    <source>
        <dbReference type="ARBA" id="ARBA00023002"/>
    </source>
</evidence>
<dbReference type="InterPro" id="IPR047110">
    <property type="entry name" value="GABD/Sad-like"/>
</dbReference>
<dbReference type="Proteomes" id="UP000759298">
    <property type="component" value="Unassembled WGS sequence"/>
</dbReference>
<dbReference type="InterPro" id="IPR016162">
    <property type="entry name" value="Ald_DH_N"/>
</dbReference>
<evidence type="ECO:0000259" key="2">
    <source>
        <dbReference type="Pfam" id="PF00171"/>
    </source>
</evidence>
<keyword evidence="1" id="KW-0560">Oxidoreductase</keyword>
<dbReference type="InterPro" id="IPR015590">
    <property type="entry name" value="Aldehyde_DH_dom"/>
</dbReference>
<dbReference type="EMBL" id="JAHWXP010000003">
    <property type="protein sequence ID" value="MBY8338047.1"/>
    <property type="molecule type" value="Genomic_DNA"/>
</dbReference>
<organism evidence="3 4">
    <name type="scientific">Alteriqipengyuania abyssalis</name>
    <dbReference type="NCBI Taxonomy" id="2860200"/>
    <lineage>
        <taxon>Bacteria</taxon>
        <taxon>Pseudomonadati</taxon>
        <taxon>Pseudomonadota</taxon>
        <taxon>Alphaproteobacteria</taxon>
        <taxon>Sphingomonadales</taxon>
        <taxon>Erythrobacteraceae</taxon>
        <taxon>Alteriqipengyuania</taxon>
    </lineage>
</organism>
<dbReference type="Pfam" id="PF00171">
    <property type="entry name" value="Aldedh"/>
    <property type="match status" value="1"/>
</dbReference>
<dbReference type="InterPro" id="IPR016163">
    <property type="entry name" value="Ald_DH_C"/>
</dbReference>
<dbReference type="PROSITE" id="PS00070">
    <property type="entry name" value="ALDEHYDE_DEHYDR_CYS"/>
    <property type="match status" value="1"/>
</dbReference>
<comment type="caution">
    <text evidence="3">The sequence shown here is derived from an EMBL/GenBank/DDBJ whole genome shotgun (WGS) entry which is preliminary data.</text>
</comment>
<proteinExistence type="predicted"/>
<dbReference type="InterPro" id="IPR016161">
    <property type="entry name" value="Ald_DH/histidinol_DH"/>
</dbReference>
<reference evidence="3 4" key="1">
    <citation type="submission" date="2021-07" db="EMBL/GenBank/DDBJ databases">
        <title>Alteriqipengyuania abyssalis NZ-12B nov, sp.nov isolated from deep sea sponge in pacific ocean.</title>
        <authorList>
            <person name="Tareen S."/>
            <person name="Wink J."/>
        </authorList>
    </citation>
    <scope>NUCLEOTIDE SEQUENCE [LARGE SCALE GENOMIC DNA]</scope>
    <source>
        <strain evidence="3 4">NZ-12B</strain>
    </source>
</reference>
<gene>
    <name evidence="3" type="ORF">KYN89_13435</name>
</gene>
<dbReference type="SUPFAM" id="SSF53720">
    <property type="entry name" value="ALDH-like"/>
    <property type="match status" value="1"/>
</dbReference>
<accession>A0ABS7PJN6</accession>
<dbReference type="PANTHER" id="PTHR43217">
    <property type="entry name" value="SUCCINATE SEMIALDEHYDE DEHYDROGENASE [NAD(P)+] SAD"/>
    <property type="match status" value="1"/>
</dbReference>
<name>A0ABS7PJN6_9SPHN</name>
<dbReference type="PANTHER" id="PTHR43217:SF2">
    <property type="entry name" value="SUCCINATE-SEMIALDEHYDE DEHYDROGENASE [NADP(+)]"/>
    <property type="match status" value="1"/>
</dbReference>
<sequence>MQYQSINPTTASPGAEFALITNEALEATVQQAADAFEVWRGTELSVRSAMLRAVAACLREDAGRLASVIVSEMGKRVQEAYFEIQLCAQICDYYADHAGQFLAPEQVPGVEGALVLKEPIGPILAIEPWNFPFYQIFRVAAPQLAAGNVVIVKPSELVPECAVEIAALFEKHCDVKGVYTNIFASHDQIGELIADARIRGVTLTGSTRAGAAIAEQAGRNLKKVVLELGGSDPMIVREDAPVEWAVQQALFGRLLNTGQCCVGTKRLIVVGEERAQILEAALARIFATIPAGDPGDPKTKLGPLVSARAAQTLQDQVDRAVAHGARLVAGGSRMDRAGFYFEPTILADMAPDNPVYREEFFGPVLMLDAVGSDDEAVSLANATPFGLGASILSEDIEAAGRMARRIASGMVFINQASRTQADLPFGGIGQSGFGRELAEAGFGEFLNRKLVTAVPCGTPPLGA</sequence>
<keyword evidence="4" id="KW-1185">Reference proteome</keyword>
<protein>
    <submittedName>
        <fullName evidence="3">Aldehyde dehydrogenase family protein</fullName>
    </submittedName>
</protein>
<feature type="domain" description="Aldehyde dehydrogenase" evidence="2">
    <location>
        <begin position="3"/>
        <end position="451"/>
    </location>
</feature>
<dbReference type="Gene3D" id="3.40.309.10">
    <property type="entry name" value="Aldehyde Dehydrogenase, Chain A, domain 2"/>
    <property type="match status" value="1"/>
</dbReference>
<dbReference type="Gene3D" id="3.40.605.10">
    <property type="entry name" value="Aldehyde Dehydrogenase, Chain A, domain 1"/>
    <property type="match status" value="1"/>
</dbReference>
<evidence type="ECO:0000313" key="4">
    <source>
        <dbReference type="Proteomes" id="UP000759298"/>
    </source>
</evidence>